<dbReference type="SUPFAM" id="SSF51261">
    <property type="entry name" value="Duplicated hybrid motif"/>
    <property type="match status" value="1"/>
</dbReference>
<proteinExistence type="predicted"/>
<evidence type="ECO:0000259" key="3">
    <source>
        <dbReference type="Pfam" id="PF01551"/>
    </source>
</evidence>
<dbReference type="NCBIfam" id="NF040603">
    <property type="entry name" value="choice_anch_P"/>
    <property type="match status" value="1"/>
</dbReference>
<dbReference type="GO" id="GO:0016787">
    <property type="term" value="F:hydrolase activity"/>
    <property type="evidence" value="ECO:0007669"/>
    <property type="project" value="UniProtKB-KW"/>
</dbReference>
<evidence type="ECO:0000256" key="2">
    <source>
        <dbReference type="SAM" id="SignalP"/>
    </source>
</evidence>
<dbReference type="InterPro" id="IPR013783">
    <property type="entry name" value="Ig-like_fold"/>
</dbReference>
<evidence type="ECO:0000256" key="1">
    <source>
        <dbReference type="SAM" id="MobiDB-lite"/>
    </source>
</evidence>
<keyword evidence="2" id="KW-0732">Signal</keyword>
<dbReference type="PANTHER" id="PTHR21666:SF270">
    <property type="entry name" value="MUREIN HYDROLASE ACTIVATOR ENVC"/>
    <property type="match status" value="1"/>
</dbReference>
<feature type="region of interest" description="Disordered" evidence="1">
    <location>
        <begin position="1"/>
        <end position="27"/>
    </location>
</feature>
<keyword evidence="4" id="KW-0378">Hydrolase</keyword>
<dbReference type="EC" id="3.4.-.-" evidence="4"/>
<name>A0ABU2KNL6_9ACTN</name>
<comment type="caution">
    <text evidence="4">The sequence shown here is derived from an EMBL/GenBank/DDBJ whole genome shotgun (WGS) entry which is preliminary data.</text>
</comment>
<keyword evidence="5" id="KW-1185">Reference proteome</keyword>
<evidence type="ECO:0000313" key="5">
    <source>
        <dbReference type="Proteomes" id="UP001183226"/>
    </source>
</evidence>
<dbReference type="PROSITE" id="PS51318">
    <property type="entry name" value="TAT"/>
    <property type="match status" value="1"/>
</dbReference>
<dbReference type="Gene3D" id="2.70.70.10">
    <property type="entry name" value="Glucose Permease (Domain IIA)"/>
    <property type="match status" value="1"/>
</dbReference>
<dbReference type="InterPro" id="IPR011055">
    <property type="entry name" value="Dup_hybrid_motif"/>
</dbReference>
<dbReference type="EMBL" id="JAVREK010000002">
    <property type="protein sequence ID" value="MDT0300852.1"/>
    <property type="molecule type" value="Genomic_DNA"/>
</dbReference>
<gene>
    <name evidence="4" type="ORF">RM446_01855</name>
</gene>
<organism evidence="4 5">
    <name type="scientific">Streptomonospora wellingtoniae</name>
    <dbReference type="NCBI Taxonomy" id="3075544"/>
    <lineage>
        <taxon>Bacteria</taxon>
        <taxon>Bacillati</taxon>
        <taxon>Actinomycetota</taxon>
        <taxon>Actinomycetes</taxon>
        <taxon>Streptosporangiales</taxon>
        <taxon>Nocardiopsidaceae</taxon>
        <taxon>Streptomonospora</taxon>
    </lineage>
</organism>
<feature type="signal peptide" evidence="2">
    <location>
        <begin position="1"/>
        <end position="48"/>
    </location>
</feature>
<dbReference type="InterPro" id="IPR050570">
    <property type="entry name" value="Cell_wall_metabolism_enzyme"/>
</dbReference>
<feature type="domain" description="M23ase beta-sheet core" evidence="3">
    <location>
        <begin position="87"/>
        <end position="178"/>
    </location>
</feature>
<reference evidence="5" key="1">
    <citation type="submission" date="2023-07" db="EMBL/GenBank/DDBJ databases">
        <title>30 novel species of actinomycetes from the DSMZ collection.</title>
        <authorList>
            <person name="Nouioui I."/>
        </authorList>
    </citation>
    <scope>NUCLEOTIDE SEQUENCE [LARGE SCALE GENOMIC DNA]</scope>
    <source>
        <strain evidence="5">DSM 45055</strain>
    </source>
</reference>
<dbReference type="RefSeq" id="WP_311543291.1">
    <property type="nucleotide sequence ID" value="NZ_JAVREK010000002.1"/>
</dbReference>
<feature type="region of interest" description="Disordered" evidence="1">
    <location>
        <begin position="193"/>
        <end position="215"/>
    </location>
</feature>
<dbReference type="Gene3D" id="2.60.40.10">
    <property type="entry name" value="Immunoglobulins"/>
    <property type="match status" value="2"/>
</dbReference>
<protein>
    <submittedName>
        <fullName evidence="4">M23 family metallopeptidase</fullName>
        <ecNumber evidence="4">3.4.-.-</ecNumber>
    </submittedName>
</protein>
<dbReference type="Proteomes" id="UP001183226">
    <property type="component" value="Unassembled WGS sequence"/>
</dbReference>
<accession>A0ABU2KNL6</accession>
<dbReference type="InterPro" id="IPR006311">
    <property type="entry name" value="TAT_signal"/>
</dbReference>
<feature type="chain" id="PRO_5047179417" evidence="2">
    <location>
        <begin position="49"/>
        <end position="596"/>
    </location>
</feature>
<dbReference type="SUPFAM" id="SSF49373">
    <property type="entry name" value="Invasin/intimin cell-adhesion fragments"/>
    <property type="match status" value="2"/>
</dbReference>
<dbReference type="InterPro" id="IPR008964">
    <property type="entry name" value="Invasin/intimin_cell_adhesion"/>
</dbReference>
<dbReference type="PANTHER" id="PTHR21666">
    <property type="entry name" value="PEPTIDASE-RELATED"/>
    <property type="match status" value="1"/>
</dbReference>
<feature type="region of interest" description="Disordered" evidence="1">
    <location>
        <begin position="44"/>
        <end position="65"/>
    </location>
</feature>
<dbReference type="Pfam" id="PF01551">
    <property type="entry name" value="Peptidase_M23"/>
    <property type="match status" value="1"/>
</dbReference>
<dbReference type="CDD" id="cd12797">
    <property type="entry name" value="M23_peptidase"/>
    <property type="match status" value="1"/>
</dbReference>
<sequence length="596" mass="60755">MPNPQSEKAASARSPRPARRHRGGRGTALTAALAAALLALTPMGAAQADPQEPPSPTALPDDFLAPFDCDQQWEANTRRDHSPRPAVDFQRPDALGENARASAGGTVSTVDFAEGSYGNYVEIDHAGGYSTLYAHLDSVDVAAGDDVSQGDVIGAVGNTGGSFGAHLHFEQKLDGDPVRVVLDGQEMEYYTEGDDPLVTSTNCGDGDPPDPEPAPTRLAYTGPESVSNGSAAELSATLTEEGGDPVADRTVAFTLGTADHEQTCEGTTNTDGTATCTIDAVDQPLTDDATVPLTAGFAGGDDFASAEASAEIVVTRATELAYTGPESVSNGSAPELTATLTEEGGDPVADRTVAFTLGTADHEQTCEGTTNTDGTATCTIDAVDQPLTDDATVPLTARFEGSTAFEPSEASSELRLQYVTGRSYGIKADVPVLGLPVSIDPTPDTGEVRTARAETVGPQCAQNVSALVLSANTLCTEVAAQTGPSAATSTASVEEASIGLPGLPVVGLSGVRSTSTSTCDDQSGSVDMELTVAGTPVDVGDTPNLEVDLGAAGTKLVVNEQVREDGRLTVNALHLTAPGGVDVVVASSTSAARNCG</sequence>
<evidence type="ECO:0000313" key="4">
    <source>
        <dbReference type="EMBL" id="MDT0300852.1"/>
    </source>
</evidence>
<dbReference type="InterPro" id="IPR016047">
    <property type="entry name" value="M23ase_b-sheet_dom"/>
</dbReference>